<keyword evidence="6" id="KW-1185">Reference proteome</keyword>
<comment type="function">
    <text evidence="3 4">Together with the chaperonin GroEL, plays an essential role in assisting protein folding. The GroEL-GroES system forms a nano-cage that allows encapsulation of the non-native substrate proteins and provides a physical environment optimized to promote and accelerate protein folding. GroES binds to the apical surface of the GroEL ring, thereby capping the opening of the GroEL channel.</text>
</comment>
<keyword evidence="2 3" id="KW-0143">Chaperone</keyword>
<dbReference type="PANTHER" id="PTHR10772">
    <property type="entry name" value="10 KDA HEAT SHOCK PROTEIN"/>
    <property type="match status" value="1"/>
</dbReference>
<dbReference type="Pfam" id="PF00166">
    <property type="entry name" value="Cpn10"/>
    <property type="match status" value="1"/>
</dbReference>
<dbReference type="InterPro" id="IPR037124">
    <property type="entry name" value="Chaperonin_GroES_sf"/>
</dbReference>
<dbReference type="GO" id="GO:0044183">
    <property type="term" value="F:protein folding chaperone"/>
    <property type="evidence" value="ECO:0007669"/>
    <property type="project" value="InterPro"/>
</dbReference>
<dbReference type="Gene3D" id="2.30.33.40">
    <property type="entry name" value="GroES chaperonin"/>
    <property type="match status" value="1"/>
</dbReference>
<keyword evidence="3" id="KW-0963">Cytoplasm</keyword>
<organism evidence="5 6">
    <name type="scientific">Fimbriiglobus ruber</name>
    <dbReference type="NCBI Taxonomy" id="1908690"/>
    <lineage>
        <taxon>Bacteria</taxon>
        <taxon>Pseudomonadati</taxon>
        <taxon>Planctomycetota</taxon>
        <taxon>Planctomycetia</taxon>
        <taxon>Gemmatales</taxon>
        <taxon>Gemmataceae</taxon>
        <taxon>Fimbriiglobus</taxon>
    </lineage>
</organism>
<gene>
    <name evidence="3" type="primary">groES</name>
    <name evidence="3" type="synonym">groS</name>
    <name evidence="5" type="ORF">FRUB_10293</name>
</gene>
<protein>
    <recommendedName>
        <fullName evidence="3">Co-chaperonin GroES</fullName>
    </recommendedName>
    <alternativeName>
        <fullName evidence="3">10 kDa chaperonin</fullName>
    </alternativeName>
    <alternativeName>
        <fullName evidence="3">Chaperonin-10</fullName>
        <shortName evidence="3">Cpn10</shortName>
    </alternativeName>
</protein>
<dbReference type="HAMAP" id="MF_00580">
    <property type="entry name" value="CH10"/>
    <property type="match status" value="1"/>
</dbReference>
<keyword evidence="5" id="KW-0346">Stress response</keyword>
<proteinExistence type="inferred from homology"/>
<dbReference type="InterPro" id="IPR020818">
    <property type="entry name" value="Chaperonin_GroES"/>
</dbReference>
<reference evidence="6" key="1">
    <citation type="submission" date="2017-06" db="EMBL/GenBank/DDBJ databases">
        <title>Genome analysis of Fimbriiglobus ruber SP5, the first member of the order Planctomycetales with confirmed chitinolytic capability.</title>
        <authorList>
            <person name="Ravin N.V."/>
            <person name="Rakitin A.L."/>
            <person name="Ivanova A.A."/>
            <person name="Beletsky A.V."/>
            <person name="Kulichevskaya I.S."/>
            <person name="Mardanov A.V."/>
            <person name="Dedysh S.N."/>
        </authorList>
    </citation>
    <scope>NUCLEOTIDE SEQUENCE [LARGE SCALE GENOMIC DNA]</scope>
    <source>
        <strain evidence="6">SP5</strain>
    </source>
</reference>
<dbReference type="FunFam" id="2.30.33.40:FF:000001">
    <property type="entry name" value="10 kDa chaperonin"/>
    <property type="match status" value="1"/>
</dbReference>
<dbReference type="PANTHER" id="PTHR10772:SF58">
    <property type="entry name" value="CO-CHAPERONIN GROES"/>
    <property type="match status" value="1"/>
</dbReference>
<accession>A0A225CYK9</accession>
<evidence type="ECO:0000313" key="5">
    <source>
        <dbReference type="EMBL" id="OWK34322.1"/>
    </source>
</evidence>
<evidence type="ECO:0000256" key="4">
    <source>
        <dbReference type="RuleBase" id="RU000535"/>
    </source>
</evidence>
<comment type="similarity">
    <text evidence="1 3 4">Belongs to the GroES chaperonin family.</text>
</comment>
<dbReference type="SMART" id="SM00883">
    <property type="entry name" value="Cpn10"/>
    <property type="match status" value="1"/>
</dbReference>
<dbReference type="GO" id="GO:0051082">
    <property type="term" value="F:unfolded protein binding"/>
    <property type="evidence" value="ECO:0007669"/>
    <property type="project" value="TreeGrafter"/>
</dbReference>
<dbReference type="GO" id="GO:0005524">
    <property type="term" value="F:ATP binding"/>
    <property type="evidence" value="ECO:0007669"/>
    <property type="project" value="InterPro"/>
</dbReference>
<dbReference type="SUPFAM" id="SSF50129">
    <property type="entry name" value="GroES-like"/>
    <property type="match status" value="1"/>
</dbReference>
<comment type="caution">
    <text evidence="5">The sequence shown here is derived from an EMBL/GenBank/DDBJ whole genome shotgun (WGS) entry which is preliminary data.</text>
</comment>
<comment type="subcellular location">
    <subcellularLocation>
        <location evidence="3">Cytoplasm</location>
    </subcellularLocation>
</comment>
<dbReference type="Proteomes" id="UP000214646">
    <property type="component" value="Unassembled WGS sequence"/>
</dbReference>
<name>A0A225CYK9_9BACT</name>
<dbReference type="GO" id="GO:0005737">
    <property type="term" value="C:cytoplasm"/>
    <property type="evidence" value="ECO:0007669"/>
    <property type="project" value="UniProtKB-SubCell"/>
</dbReference>
<dbReference type="AlphaFoldDB" id="A0A225CYK9"/>
<dbReference type="EMBL" id="NIDE01000020">
    <property type="protein sequence ID" value="OWK34322.1"/>
    <property type="molecule type" value="Genomic_DNA"/>
</dbReference>
<dbReference type="OrthoDB" id="9806791at2"/>
<evidence type="ECO:0000256" key="1">
    <source>
        <dbReference type="ARBA" id="ARBA00006975"/>
    </source>
</evidence>
<dbReference type="PRINTS" id="PR00297">
    <property type="entry name" value="CHAPERONIN10"/>
</dbReference>
<comment type="subunit">
    <text evidence="3">Heptamer of 7 subunits arranged in a ring. Interacts with the chaperonin GroEL.</text>
</comment>
<dbReference type="InterPro" id="IPR011032">
    <property type="entry name" value="GroES-like_sf"/>
</dbReference>
<sequence length="94" mass="9846">MTFRPTGDIILITPDEPATKTPGGILIPDRAKGKPKRGVVAAAGPGRITDSGVRCAMDVAVGDRVLFSEHSASEIELDGEDYLVMRAGEVVGIL</sequence>
<evidence type="ECO:0000256" key="2">
    <source>
        <dbReference type="ARBA" id="ARBA00023186"/>
    </source>
</evidence>
<dbReference type="GO" id="GO:0046872">
    <property type="term" value="F:metal ion binding"/>
    <property type="evidence" value="ECO:0007669"/>
    <property type="project" value="TreeGrafter"/>
</dbReference>
<dbReference type="CDD" id="cd00320">
    <property type="entry name" value="cpn10"/>
    <property type="match status" value="1"/>
</dbReference>
<dbReference type="GO" id="GO:0051087">
    <property type="term" value="F:protein-folding chaperone binding"/>
    <property type="evidence" value="ECO:0007669"/>
    <property type="project" value="TreeGrafter"/>
</dbReference>
<evidence type="ECO:0000313" key="6">
    <source>
        <dbReference type="Proteomes" id="UP000214646"/>
    </source>
</evidence>
<evidence type="ECO:0000256" key="3">
    <source>
        <dbReference type="HAMAP-Rule" id="MF_00580"/>
    </source>
</evidence>